<reference evidence="1" key="1">
    <citation type="submission" date="2022-07" db="EMBL/GenBank/DDBJ databases">
        <title>Phylogenomic reconstructions and comparative analyses of Kickxellomycotina fungi.</title>
        <authorList>
            <person name="Reynolds N.K."/>
            <person name="Stajich J.E."/>
            <person name="Barry K."/>
            <person name="Grigoriev I.V."/>
            <person name="Crous P."/>
            <person name="Smith M.E."/>
        </authorList>
    </citation>
    <scope>NUCLEOTIDE SEQUENCE</scope>
    <source>
        <strain evidence="1">CBS 190363</strain>
    </source>
</reference>
<evidence type="ECO:0000313" key="2">
    <source>
        <dbReference type="Proteomes" id="UP001139981"/>
    </source>
</evidence>
<evidence type="ECO:0000313" key="1">
    <source>
        <dbReference type="EMBL" id="KAJ2898527.1"/>
    </source>
</evidence>
<dbReference type="Proteomes" id="UP001139981">
    <property type="component" value="Unassembled WGS sequence"/>
</dbReference>
<comment type="caution">
    <text evidence="1">The sequence shown here is derived from an EMBL/GenBank/DDBJ whole genome shotgun (WGS) entry which is preliminary data.</text>
</comment>
<sequence>MSTTTTTTTTTKATPVDQFPNKVFVGNLSFKTTDGQLKDFFSDVSDVKEARIITRGPRSLGYGFVAYADEATVAKAVEMKNQTELDGRTITVESARPLSAEGGASEARPANKAGRRRPAHRATGKARIDGAQEGSSGSESQQQQAKEATSSSENVKPAAASTRQRAKRSANKKPAAAASAQPIVKEDRTPSETVVFVGNLPFETTDIQLAELFADFKISSAYVVVGQKNARSKGFGFVKFASHEEQTKAVEKFVSEPITVKTRVLNIKAAFSESPAAADSASESVAA</sequence>
<proteinExistence type="predicted"/>
<keyword evidence="2" id="KW-1185">Reference proteome</keyword>
<dbReference type="EMBL" id="JANBVB010000058">
    <property type="protein sequence ID" value="KAJ2898527.1"/>
    <property type="molecule type" value="Genomic_DNA"/>
</dbReference>
<protein>
    <submittedName>
        <fullName evidence="1">Uncharacterized protein</fullName>
    </submittedName>
</protein>
<name>A0ACC1M7F2_9FUNG</name>
<accession>A0ACC1M7F2</accession>
<organism evidence="1 2">
    <name type="scientific">Coemansia aciculifera</name>
    <dbReference type="NCBI Taxonomy" id="417176"/>
    <lineage>
        <taxon>Eukaryota</taxon>
        <taxon>Fungi</taxon>
        <taxon>Fungi incertae sedis</taxon>
        <taxon>Zoopagomycota</taxon>
        <taxon>Kickxellomycotina</taxon>
        <taxon>Kickxellomycetes</taxon>
        <taxon>Kickxellales</taxon>
        <taxon>Kickxellaceae</taxon>
        <taxon>Coemansia</taxon>
    </lineage>
</organism>
<gene>
    <name evidence="1" type="ORF">IWW38_001347</name>
</gene>